<accession>A0A3N6PKI7</accession>
<dbReference type="Gene3D" id="1.20.120.1760">
    <property type="match status" value="1"/>
</dbReference>
<sequence length="283" mass="29635">MTPDDRSASGEFETRKRVVPSRFDARIGRWLEATAGLVALTALVAGAIAVAWHPARTAAFGGSLTLAVVVVAIVTGVAIDRTARGGDPGPLTVASWITVTRGALLACFVGAFWSTTVVPESGVETLTEYGERTAETDAWLPAVLFAAVGLLDAVDGMVARTTGAVTDLGARLDAELDGLTALAGSVAVVALGAASVAFLAVGAARYLYVGSLWWRRRRERPVRDLPSSRVRAPLSAAVLVSIWLAVSPITTAQQSVLLTALVAVPFLANFLWDWLAVTARVSR</sequence>
<feature type="transmembrane region" description="Helical" evidence="3">
    <location>
        <begin position="58"/>
        <end position="79"/>
    </location>
</feature>
<evidence type="ECO:0000256" key="1">
    <source>
        <dbReference type="ARBA" id="ARBA00022679"/>
    </source>
</evidence>
<name>A0A3N6PKI7_NATCH</name>
<evidence type="ECO:0000313" key="4">
    <source>
        <dbReference type="EMBL" id="RQH01800.1"/>
    </source>
</evidence>
<proteinExistence type="inferred from homology"/>
<dbReference type="Pfam" id="PF01066">
    <property type="entry name" value="CDP-OH_P_transf"/>
    <property type="match status" value="1"/>
</dbReference>
<dbReference type="GO" id="GO:0008654">
    <property type="term" value="P:phospholipid biosynthetic process"/>
    <property type="evidence" value="ECO:0007669"/>
    <property type="project" value="InterPro"/>
</dbReference>
<dbReference type="InterPro" id="IPR048254">
    <property type="entry name" value="CDP_ALCOHOL_P_TRANSF_CS"/>
</dbReference>
<dbReference type="EMBL" id="REFZ01000003">
    <property type="protein sequence ID" value="RQH01800.1"/>
    <property type="molecule type" value="Genomic_DNA"/>
</dbReference>
<dbReference type="Proteomes" id="UP000281431">
    <property type="component" value="Unassembled WGS sequence"/>
</dbReference>
<reference evidence="4 5" key="1">
    <citation type="submission" date="2018-10" db="EMBL/GenBank/DDBJ databases">
        <title>Natrarchaeobius chitinivorans gen. nov., sp. nov., and Natrarchaeobius haloalkaliphilus sp. nov., alkaliphilic, chitin-utilizing haloarchaea from hypersaline alkaline lakes.</title>
        <authorList>
            <person name="Sorokin D.Y."/>
            <person name="Elcheninov A.G."/>
            <person name="Kostrikina N.A."/>
            <person name="Bale N.J."/>
            <person name="Sinninghe Damste J.S."/>
            <person name="Khijniak T.V."/>
            <person name="Kublanov I.V."/>
            <person name="Toshchakov S.V."/>
        </authorList>
    </citation>
    <scope>NUCLEOTIDE SEQUENCE [LARGE SCALE GENOMIC DNA]</scope>
    <source>
        <strain evidence="4 5">AArcht7</strain>
    </source>
</reference>
<dbReference type="GO" id="GO:0016020">
    <property type="term" value="C:membrane"/>
    <property type="evidence" value="ECO:0007669"/>
    <property type="project" value="InterPro"/>
</dbReference>
<feature type="transmembrane region" description="Helical" evidence="3">
    <location>
        <begin position="91"/>
        <end position="113"/>
    </location>
</feature>
<gene>
    <name evidence="4" type="ORF">EA472_05625</name>
</gene>
<evidence type="ECO:0000313" key="5">
    <source>
        <dbReference type="Proteomes" id="UP000281431"/>
    </source>
</evidence>
<dbReference type="InterPro" id="IPR043130">
    <property type="entry name" value="CDP-OH_PTrfase_TM_dom"/>
</dbReference>
<feature type="transmembrane region" description="Helical" evidence="3">
    <location>
        <begin position="256"/>
        <end position="277"/>
    </location>
</feature>
<dbReference type="AlphaFoldDB" id="A0A3N6PKI7"/>
<keyword evidence="1 2" id="KW-0808">Transferase</keyword>
<dbReference type="OrthoDB" id="331608at2157"/>
<organism evidence="4 5">
    <name type="scientific">Natrarchaeobius chitinivorans</name>
    <dbReference type="NCBI Taxonomy" id="1679083"/>
    <lineage>
        <taxon>Archaea</taxon>
        <taxon>Methanobacteriati</taxon>
        <taxon>Methanobacteriota</taxon>
        <taxon>Stenosarchaea group</taxon>
        <taxon>Halobacteria</taxon>
        <taxon>Halobacteriales</taxon>
        <taxon>Natrialbaceae</taxon>
        <taxon>Natrarchaeobius</taxon>
    </lineage>
</organism>
<dbReference type="InterPro" id="IPR000462">
    <property type="entry name" value="CDP-OH_P_trans"/>
</dbReference>
<keyword evidence="3" id="KW-1133">Transmembrane helix</keyword>
<keyword evidence="3" id="KW-0472">Membrane</keyword>
<protein>
    <submittedName>
        <fullName evidence="4">CDP-alcohol phosphatidyltransferase family protein</fullName>
    </submittedName>
</protein>
<evidence type="ECO:0000256" key="2">
    <source>
        <dbReference type="RuleBase" id="RU003750"/>
    </source>
</evidence>
<keyword evidence="5" id="KW-1185">Reference proteome</keyword>
<dbReference type="PROSITE" id="PS00379">
    <property type="entry name" value="CDP_ALCOHOL_P_TRANSF"/>
    <property type="match status" value="1"/>
</dbReference>
<feature type="transmembrane region" description="Helical" evidence="3">
    <location>
        <begin position="181"/>
        <end position="209"/>
    </location>
</feature>
<evidence type="ECO:0000256" key="3">
    <source>
        <dbReference type="SAM" id="Phobius"/>
    </source>
</evidence>
<comment type="similarity">
    <text evidence="2">Belongs to the CDP-alcohol phosphatidyltransferase class-I family.</text>
</comment>
<feature type="transmembrane region" description="Helical" evidence="3">
    <location>
        <begin position="230"/>
        <end position="250"/>
    </location>
</feature>
<comment type="caution">
    <text evidence="4">The sequence shown here is derived from an EMBL/GenBank/DDBJ whole genome shotgun (WGS) entry which is preliminary data.</text>
</comment>
<feature type="transmembrane region" description="Helical" evidence="3">
    <location>
        <begin position="30"/>
        <end position="52"/>
    </location>
</feature>
<keyword evidence="3" id="KW-0812">Transmembrane</keyword>
<dbReference type="GO" id="GO:0016780">
    <property type="term" value="F:phosphotransferase activity, for other substituted phosphate groups"/>
    <property type="evidence" value="ECO:0007669"/>
    <property type="project" value="InterPro"/>
</dbReference>